<protein>
    <submittedName>
        <fullName evidence="1">Peroxiredoxin family protein</fullName>
    </submittedName>
</protein>
<dbReference type="SUPFAM" id="SSF75169">
    <property type="entry name" value="DsrEFH-like"/>
    <property type="match status" value="1"/>
</dbReference>
<dbReference type="InterPro" id="IPR027396">
    <property type="entry name" value="DsrEFH-like"/>
</dbReference>
<gene>
    <name evidence="1" type="ORF">SAMN05661096_00591</name>
</gene>
<dbReference type="EMBL" id="FXAW01000001">
    <property type="protein sequence ID" value="SMG13360.1"/>
    <property type="molecule type" value="Genomic_DNA"/>
</dbReference>
<keyword evidence="2" id="KW-1185">Reference proteome</keyword>
<name>A0A1X7IGM2_9BACT</name>
<evidence type="ECO:0000313" key="1">
    <source>
        <dbReference type="EMBL" id="SMG13360.1"/>
    </source>
</evidence>
<sequence>MEALETKTLENNTSVKDKKRVKKMMVICARGTLEDVYAALIMANGALAEGMEANMFFTFFGLDAITKKKADHLHTATVGNPAFMRGMPTMIGGLPGFEALASSMMKKEMDKLDIPPVSEFLEMIEAGGGGIYACKLAADMFHITKDDLVPEVKDIITVGQMYELAEGEGTHMVFI</sequence>
<dbReference type="PANTHER" id="PTHR34655:SF2">
    <property type="entry name" value="PEROXIREDOXIN FAMILY PROTEIN"/>
    <property type="match status" value="1"/>
</dbReference>
<dbReference type="RefSeq" id="WP_085515588.1">
    <property type="nucleotide sequence ID" value="NZ_FXAW01000001.1"/>
</dbReference>
<dbReference type="OrthoDB" id="9792592at2"/>
<dbReference type="STRING" id="1028.SAMN05661096_00591"/>
<dbReference type="AlphaFoldDB" id="A0A1X7IGM2"/>
<dbReference type="PANTHER" id="PTHR34655">
    <property type="entry name" value="CONSERVED WITHIN P. AEROPHILUM"/>
    <property type="match status" value="1"/>
</dbReference>
<organism evidence="1 2">
    <name type="scientific">Marivirga sericea</name>
    <dbReference type="NCBI Taxonomy" id="1028"/>
    <lineage>
        <taxon>Bacteria</taxon>
        <taxon>Pseudomonadati</taxon>
        <taxon>Bacteroidota</taxon>
        <taxon>Cytophagia</taxon>
        <taxon>Cytophagales</taxon>
        <taxon>Marivirgaceae</taxon>
        <taxon>Marivirga</taxon>
    </lineage>
</organism>
<dbReference type="Pfam" id="PF13686">
    <property type="entry name" value="DrsE_2"/>
    <property type="match status" value="1"/>
</dbReference>
<proteinExistence type="predicted"/>
<dbReference type="InterPro" id="IPR032836">
    <property type="entry name" value="DsrE2-like"/>
</dbReference>
<reference evidence="2" key="1">
    <citation type="submission" date="2017-04" db="EMBL/GenBank/DDBJ databases">
        <authorList>
            <person name="Varghese N."/>
            <person name="Submissions S."/>
        </authorList>
    </citation>
    <scope>NUCLEOTIDE SEQUENCE [LARGE SCALE GENOMIC DNA]</scope>
    <source>
        <strain evidence="2">DSM 4125</strain>
    </source>
</reference>
<accession>A0A1X7IGM2</accession>
<evidence type="ECO:0000313" key="2">
    <source>
        <dbReference type="Proteomes" id="UP000193804"/>
    </source>
</evidence>
<dbReference type="Gene3D" id="3.40.1260.10">
    <property type="entry name" value="DsrEFH-like"/>
    <property type="match status" value="1"/>
</dbReference>
<dbReference type="Proteomes" id="UP000193804">
    <property type="component" value="Unassembled WGS sequence"/>
</dbReference>